<dbReference type="Proteomes" id="UP000006718">
    <property type="component" value="Chromosome 1"/>
</dbReference>
<dbReference type="GeneTree" id="ENSGT00940000165497"/>
<organism evidence="1 2">
    <name type="scientific">Macaca mulatta</name>
    <name type="common">Rhesus macaque</name>
    <dbReference type="NCBI Taxonomy" id="9544"/>
    <lineage>
        <taxon>Eukaryota</taxon>
        <taxon>Metazoa</taxon>
        <taxon>Chordata</taxon>
        <taxon>Craniata</taxon>
        <taxon>Vertebrata</taxon>
        <taxon>Euteleostomi</taxon>
        <taxon>Mammalia</taxon>
        <taxon>Eutheria</taxon>
        <taxon>Euarchontoglires</taxon>
        <taxon>Primates</taxon>
        <taxon>Haplorrhini</taxon>
        <taxon>Catarrhini</taxon>
        <taxon>Cercopithecidae</taxon>
        <taxon>Cercopithecinae</taxon>
        <taxon>Macaca</taxon>
    </lineage>
</organism>
<proteinExistence type="predicted"/>
<dbReference type="InParanoid" id="A0A5F8AVI0"/>
<keyword evidence="2" id="KW-1185">Reference proteome</keyword>
<sequence>MDGVSLCRQAGVQWRDLSSLQPPPPGCERFSCLSLPSSWDYRHTPLCLANFFFLRWSLTLSPRLECSGTTSAHCKLRLLGSCHSPASASQ</sequence>
<name>A0A5F8AVI0_MACMU</name>
<reference evidence="2" key="1">
    <citation type="journal article" date="2007" name="Science">
        <title>Evolutionary and biomedical insights from the rhesus macaque genome.</title>
        <authorList>
            <person name="Gibbs R.A."/>
            <person name="Rogers J."/>
            <person name="Katze M.G."/>
            <person name="Bumgarner R."/>
            <person name="Weinstock G.M."/>
            <person name="Mardis E.R."/>
            <person name="Remington K.A."/>
            <person name="Strausberg R.L."/>
            <person name="Venter J.C."/>
            <person name="Wilson R.K."/>
            <person name="Batzer M.A."/>
            <person name="Bustamante C.D."/>
            <person name="Eichler E.E."/>
            <person name="Hahn M.W."/>
            <person name="Hardison R.C."/>
            <person name="Makova K.D."/>
            <person name="Miller W."/>
            <person name="Milosavljevic A."/>
            <person name="Palermo R.E."/>
            <person name="Siepel A."/>
            <person name="Sikela J.M."/>
            <person name="Attaway T."/>
            <person name="Bell S."/>
            <person name="Bernard K.E."/>
            <person name="Buhay C.J."/>
            <person name="Chandrabose M.N."/>
            <person name="Dao M."/>
            <person name="Davis C."/>
            <person name="Delehaunty K.D."/>
            <person name="Ding Y."/>
            <person name="Dinh H.H."/>
            <person name="Dugan-Rocha S."/>
            <person name="Fulton L.A."/>
            <person name="Gabisi R.A."/>
            <person name="Garner T.T."/>
            <person name="Godfrey J."/>
            <person name="Hawes A.C."/>
            <person name="Hernandez J."/>
            <person name="Hines S."/>
            <person name="Holder M."/>
            <person name="Hume J."/>
            <person name="Jhangiani S.N."/>
            <person name="Joshi V."/>
            <person name="Khan Z.M."/>
            <person name="Kirkness E.F."/>
            <person name="Cree A."/>
            <person name="Fowler R.G."/>
            <person name="Lee S."/>
            <person name="Lewis L.R."/>
            <person name="Li Z."/>
            <person name="Liu Y.-S."/>
            <person name="Moore S.M."/>
            <person name="Muzny D."/>
            <person name="Nazareth L.V."/>
            <person name="Ngo D.N."/>
            <person name="Okwuonu G.O."/>
            <person name="Pai G."/>
            <person name="Parker D."/>
            <person name="Paul H.A."/>
            <person name="Pfannkoch C."/>
            <person name="Pohl C.S."/>
            <person name="Rogers Y.-H.C."/>
            <person name="Ruiz S.J."/>
            <person name="Sabo A."/>
            <person name="Santibanez J."/>
            <person name="Schneider B.W."/>
            <person name="Smith S.M."/>
            <person name="Sodergren E."/>
            <person name="Svatek A.F."/>
            <person name="Utterback T.R."/>
            <person name="Vattathil S."/>
            <person name="Warren W."/>
            <person name="White C.S."/>
            <person name="Chinwalla A.T."/>
            <person name="Feng Y."/>
            <person name="Halpern A.L."/>
            <person name="Hillier L.W."/>
            <person name="Huang X."/>
            <person name="Minx P."/>
            <person name="Nelson J.O."/>
            <person name="Pepin K.H."/>
            <person name="Qin X."/>
            <person name="Sutton G.G."/>
            <person name="Venter E."/>
            <person name="Walenz B.P."/>
            <person name="Wallis J.W."/>
            <person name="Worley K.C."/>
            <person name="Yang S.-P."/>
            <person name="Jones S.M."/>
            <person name="Marra M.A."/>
            <person name="Rocchi M."/>
            <person name="Schein J.E."/>
            <person name="Baertsch R."/>
            <person name="Clarke L."/>
            <person name="Csuros M."/>
            <person name="Glasscock J."/>
            <person name="Harris R.A."/>
            <person name="Havlak P."/>
            <person name="Jackson A.R."/>
            <person name="Jiang H."/>
            <person name="Liu Y."/>
            <person name="Messina D.N."/>
            <person name="Shen Y."/>
            <person name="Song H.X.-Z."/>
            <person name="Wylie T."/>
            <person name="Zhang L."/>
            <person name="Birney E."/>
            <person name="Han K."/>
            <person name="Konkel M.K."/>
            <person name="Lee J."/>
            <person name="Smit A.F.A."/>
            <person name="Ullmer B."/>
            <person name="Wang H."/>
            <person name="Xing J."/>
            <person name="Burhans R."/>
            <person name="Cheng Z."/>
            <person name="Karro J.E."/>
            <person name="Ma J."/>
            <person name="Raney B."/>
            <person name="She X."/>
            <person name="Cox M.J."/>
            <person name="Demuth J.P."/>
            <person name="Dumas L.J."/>
            <person name="Han S.-G."/>
            <person name="Hopkins J."/>
            <person name="Karimpour-Fard A."/>
            <person name="Kim Y.H."/>
            <person name="Pollack J.R."/>
            <person name="Vinar T."/>
            <person name="Addo-Quaye C."/>
            <person name="Degenhardt J."/>
            <person name="Denby A."/>
            <person name="Hubisz M.J."/>
            <person name="Indap A."/>
            <person name="Kosiol C."/>
            <person name="Lahn B.T."/>
            <person name="Lawson H.A."/>
            <person name="Marklein A."/>
            <person name="Nielsen R."/>
            <person name="Vallender E.J."/>
            <person name="Clark A.G."/>
            <person name="Ferguson B."/>
            <person name="Hernandez R.D."/>
            <person name="Hirani K."/>
            <person name="Kehrer-Sawatzki H."/>
            <person name="Kolb J."/>
            <person name="Patil S."/>
            <person name="Pu L.-L."/>
            <person name="Ren Y."/>
            <person name="Smith D.G."/>
            <person name="Wheeler D.A."/>
            <person name="Schenck I."/>
            <person name="Ball E.V."/>
            <person name="Chen R."/>
            <person name="Cooper D.N."/>
            <person name="Giardine B."/>
            <person name="Hsu F."/>
            <person name="Kent W.J."/>
            <person name="Lesk A."/>
            <person name="Nelson D.L."/>
            <person name="O'brien W.E."/>
            <person name="Pruefer K."/>
            <person name="Stenson P.D."/>
            <person name="Wallace J.C."/>
            <person name="Ke H."/>
            <person name="Liu X.-M."/>
            <person name="Wang P."/>
            <person name="Xiang A.P."/>
            <person name="Yang F."/>
            <person name="Barber G.P."/>
            <person name="Haussler D."/>
            <person name="Karolchik D."/>
            <person name="Kern A.D."/>
            <person name="Kuhn R.M."/>
            <person name="Smith K.E."/>
            <person name="Zwieg A.S."/>
        </authorList>
    </citation>
    <scope>NUCLEOTIDE SEQUENCE [LARGE SCALE GENOMIC DNA]</scope>
    <source>
        <strain evidence="2">17573</strain>
    </source>
</reference>
<evidence type="ECO:0000313" key="1">
    <source>
        <dbReference type="Ensembl" id="ENSMMUP00000081066.1"/>
    </source>
</evidence>
<evidence type="ECO:0000313" key="2">
    <source>
        <dbReference type="Proteomes" id="UP000006718"/>
    </source>
</evidence>
<accession>A0A5F8AVI0</accession>
<reference evidence="1" key="3">
    <citation type="submission" date="2025-08" db="UniProtKB">
        <authorList>
            <consortium name="Ensembl"/>
        </authorList>
    </citation>
    <scope>IDENTIFICATION</scope>
    <source>
        <strain evidence="1">17573</strain>
    </source>
</reference>
<protein>
    <submittedName>
        <fullName evidence="1">Uncharacterized protein</fullName>
    </submittedName>
</protein>
<reference evidence="1" key="2">
    <citation type="submission" date="2019-01" db="EMBL/GenBank/DDBJ databases">
        <authorList>
            <person name="Graves T."/>
            <person name="Eichler E.E."/>
            <person name="Wilson R.K."/>
        </authorList>
    </citation>
    <scope>NUCLEOTIDE SEQUENCE [LARGE SCALE GENOMIC DNA]</scope>
    <source>
        <strain evidence="1">17573</strain>
    </source>
</reference>
<dbReference type="PANTHER" id="PTHR46254:SF12">
    <property type="entry name" value="RNA BINDING MOTIF SINGLE STRANDED INTERACTING PROTEIN 2"/>
    <property type="match status" value="1"/>
</dbReference>
<dbReference type="Ensembl" id="ENSMMUT00000102489.1">
    <property type="protein sequence ID" value="ENSMMUP00000081066.1"/>
    <property type="gene ID" value="ENSMMUG00000054776.1"/>
</dbReference>
<dbReference type="Bgee" id="ENSMMUG00000054776">
    <property type="expression patterns" value="Expressed in fibroblast and 15 other cell types or tissues"/>
</dbReference>
<reference evidence="1" key="4">
    <citation type="submission" date="2025-09" db="UniProtKB">
        <authorList>
            <consortium name="Ensembl"/>
        </authorList>
    </citation>
    <scope>IDENTIFICATION</scope>
    <source>
        <strain evidence="1">17573</strain>
    </source>
</reference>
<dbReference type="PANTHER" id="PTHR46254">
    <property type="entry name" value="PROTEIN GVQW1-RELATED"/>
    <property type="match status" value="1"/>
</dbReference>
<dbReference type="AlphaFoldDB" id="A0A5F8AVI0"/>
<dbReference type="VEuPathDB" id="HostDB:ENSMMUG00000054776"/>